<dbReference type="GO" id="GO:0071555">
    <property type="term" value="P:cell wall organization"/>
    <property type="evidence" value="ECO:0007669"/>
    <property type="project" value="UniProtKB-KW"/>
</dbReference>
<feature type="signal peptide" evidence="1">
    <location>
        <begin position="1"/>
        <end position="32"/>
    </location>
</feature>
<dbReference type="AlphaFoldDB" id="A0A7Y9LCI8"/>
<dbReference type="Pfam" id="PF03330">
    <property type="entry name" value="DPBB_1"/>
    <property type="match status" value="1"/>
</dbReference>
<evidence type="ECO:0000313" key="4">
    <source>
        <dbReference type="EMBL" id="NYE72887.1"/>
    </source>
</evidence>
<dbReference type="Proteomes" id="UP000569914">
    <property type="component" value="Unassembled WGS sequence"/>
</dbReference>
<dbReference type="Pfam" id="PF26571">
    <property type="entry name" value="VldE"/>
    <property type="match status" value="1"/>
</dbReference>
<feature type="compositionally biased region" description="Acidic residues" evidence="2">
    <location>
        <begin position="315"/>
        <end position="324"/>
    </location>
</feature>
<evidence type="ECO:0000256" key="2">
    <source>
        <dbReference type="SAM" id="MobiDB-lite"/>
    </source>
</evidence>
<dbReference type="SUPFAM" id="SSF50685">
    <property type="entry name" value="Barwin-like endoglucanases"/>
    <property type="match status" value="1"/>
</dbReference>
<dbReference type="CDD" id="cd22268">
    <property type="entry name" value="DPBB_RlpA-like"/>
    <property type="match status" value="1"/>
</dbReference>
<dbReference type="EMBL" id="JACCBU010000001">
    <property type="protein sequence ID" value="NYE72887.1"/>
    <property type="molecule type" value="Genomic_DNA"/>
</dbReference>
<feature type="domain" description="SH3b" evidence="3">
    <location>
        <begin position="102"/>
        <end position="167"/>
    </location>
</feature>
<dbReference type="Gene3D" id="2.30.30.40">
    <property type="entry name" value="SH3 Domains"/>
    <property type="match status" value="4"/>
</dbReference>
<dbReference type="GO" id="GO:0000270">
    <property type="term" value="P:peptidoglycan metabolic process"/>
    <property type="evidence" value="ECO:0007669"/>
    <property type="project" value="UniProtKB-UniRule"/>
</dbReference>
<dbReference type="PROSITE" id="PS51781">
    <property type="entry name" value="SH3B"/>
    <property type="match status" value="3"/>
</dbReference>
<evidence type="ECO:0000256" key="1">
    <source>
        <dbReference type="HAMAP-Rule" id="MF_02071"/>
    </source>
</evidence>
<keyword evidence="1" id="KW-0456">Lyase</keyword>
<dbReference type="Gene3D" id="2.40.40.10">
    <property type="entry name" value="RlpA-like domain"/>
    <property type="match status" value="1"/>
</dbReference>
<accession>A0A7Y9LCI8</accession>
<dbReference type="Pfam" id="PF08239">
    <property type="entry name" value="SH3_3"/>
    <property type="match status" value="2"/>
</dbReference>
<keyword evidence="1" id="KW-0961">Cell wall biogenesis/degradation</keyword>
<comment type="function">
    <text evidence="1">Lytic transglycosylase with a strong preference for naked glycan strands that lack stem peptides.</text>
</comment>
<dbReference type="HAMAP" id="MF_02071">
    <property type="entry name" value="RlpA"/>
    <property type="match status" value="1"/>
</dbReference>
<feature type="domain" description="SH3b" evidence="3">
    <location>
        <begin position="171"/>
        <end position="235"/>
    </location>
</feature>
<organism evidence="4 5">
    <name type="scientific">Microlunatus parietis</name>
    <dbReference type="NCBI Taxonomy" id="682979"/>
    <lineage>
        <taxon>Bacteria</taxon>
        <taxon>Bacillati</taxon>
        <taxon>Actinomycetota</taxon>
        <taxon>Actinomycetes</taxon>
        <taxon>Propionibacteriales</taxon>
        <taxon>Propionibacteriaceae</taxon>
        <taxon>Microlunatus</taxon>
    </lineage>
</organism>
<dbReference type="EC" id="4.2.2.-" evidence="1"/>
<dbReference type="GO" id="GO:0008932">
    <property type="term" value="F:lytic endotransglycosylase activity"/>
    <property type="evidence" value="ECO:0007669"/>
    <property type="project" value="UniProtKB-UniRule"/>
</dbReference>
<comment type="caution">
    <text evidence="4">The sequence shown here is derived from an EMBL/GenBank/DDBJ whole genome shotgun (WGS) entry which is preliminary data.</text>
</comment>
<protein>
    <recommendedName>
        <fullName evidence="1">Probable endolytic peptidoglycan transglycosylase RlpA</fullName>
        <ecNumber evidence="1">4.2.2.-</ecNumber>
    </recommendedName>
</protein>
<keyword evidence="5" id="KW-1185">Reference proteome</keyword>
<dbReference type="PANTHER" id="PTHR34408:SF1">
    <property type="entry name" value="GLYCOSYL HYDROLASE FAMILY 19 DOMAIN-CONTAINING PROTEIN HI_1415"/>
    <property type="match status" value="1"/>
</dbReference>
<feature type="region of interest" description="Disordered" evidence="2">
    <location>
        <begin position="454"/>
        <end position="473"/>
    </location>
</feature>
<dbReference type="PANTHER" id="PTHR34408">
    <property type="entry name" value="FAMILY PROTEIN, PUTATIVE-RELATED"/>
    <property type="match status" value="1"/>
</dbReference>
<dbReference type="RefSeq" id="WP_179753996.1">
    <property type="nucleotide sequence ID" value="NZ_JACCBU010000001.1"/>
</dbReference>
<dbReference type="InterPro" id="IPR036908">
    <property type="entry name" value="RlpA-like_sf"/>
</dbReference>
<feature type="region of interest" description="Disordered" evidence="2">
    <location>
        <begin position="309"/>
        <end position="333"/>
    </location>
</feature>
<dbReference type="InterPro" id="IPR003646">
    <property type="entry name" value="SH3-like_bac-type"/>
</dbReference>
<keyword evidence="1" id="KW-0732">Signal</keyword>
<proteinExistence type="inferred from homology"/>
<feature type="chain" id="PRO_5031647226" description="Probable endolytic peptidoglycan transglycosylase RlpA" evidence="1">
    <location>
        <begin position="33"/>
        <end position="567"/>
    </location>
</feature>
<dbReference type="InterPro" id="IPR052354">
    <property type="entry name" value="Cell_Wall_Dynamics_Protein"/>
</dbReference>
<reference evidence="4 5" key="1">
    <citation type="submission" date="2020-07" db="EMBL/GenBank/DDBJ databases">
        <title>Sequencing the genomes of 1000 actinobacteria strains.</title>
        <authorList>
            <person name="Klenk H.-P."/>
        </authorList>
    </citation>
    <scope>NUCLEOTIDE SEQUENCE [LARGE SCALE GENOMIC DNA]</scope>
    <source>
        <strain evidence="4 5">DSM 22083</strain>
    </source>
</reference>
<gene>
    <name evidence="1" type="primary">rlpA</name>
    <name evidence="4" type="ORF">BKA15_004216</name>
</gene>
<feature type="domain" description="SH3b" evidence="3">
    <location>
        <begin position="31"/>
        <end position="94"/>
    </location>
</feature>
<dbReference type="InterPro" id="IPR009009">
    <property type="entry name" value="RlpA-like_DPBB"/>
</dbReference>
<dbReference type="InterPro" id="IPR058593">
    <property type="entry name" value="ARB_07466-like_C"/>
</dbReference>
<comment type="similarity">
    <text evidence="1">Belongs to the RlpA family.</text>
</comment>
<evidence type="ECO:0000259" key="3">
    <source>
        <dbReference type="PROSITE" id="PS51781"/>
    </source>
</evidence>
<dbReference type="SMART" id="SM00287">
    <property type="entry name" value="SH3b"/>
    <property type="match status" value="4"/>
</dbReference>
<evidence type="ECO:0000313" key="5">
    <source>
        <dbReference type="Proteomes" id="UP000569914"/>
    </source>
</evidence>
<sequence precursor="true">MSITIRAVKTVSALAVTAGVVVGLLGTQPAEAGWQATATEGVNIRSGPSTSKSIIGGLYRGGTITALGSSNGWTKVRFNGSIAYISSKYLEKESDLPAPGDINTGSVKITTTDLNVRKGPGLSYDRITTLPEGMKVTLTGKTSRGFAEVTLSQGKGWVSTQYLASSNGLPKITGTRTATADLLIRTTSDDDFGIITEVKKGTKLKITGATQNGRAQIIYGDAVRWVTAKYLSNTKVNTPVVPELPKVVGTRYATTELMIRSSSSDNFKDLGDVPKGTKLKITGVIKDGRAQIIYDNAVRWVTAKYLSTSKPKSDDADDADDSGNDDGPSLDAGDYAVERGLQANSIKVHRAILEKFPQVKTFYGVRADSWNAEHRDGRAIDIMIPKYGTSAGKALGDEIASYLKKNHKKYGINYLIWQQRIWNIERDSEGWRWMAGRGNDSANHYDHVHVTTYSSGHPSAGGSGTVDKSGDDDKAKKGTCKASYYDEPQVTATGGWFDPSKLSTAHKSLPFGTKVKVTNLNNGKTVTVPVTDRGPYIEGRCLDLSTAAMKVIGGINAGVVPVRYEVL</sequence>
<dbReference type="InterPro" id="IPR034718">
    <property type="entry name" value="RlpA"/>
</dbReference>
<name>A0A7Y9LCI8_9ACTN</name>